<comment type="caution">
    <text evidence="9">The sequence shown here is derived from an EMBL/GenBank/DDBJ whole genome shotgun (WGS) entry which is preliminary data.</text>
</comment>
<dbReference type="Pfam" id="PF12704">
    <property type="entry name" value="MacB_PCD"/>
    <property type="match status" value="2"/>
</dbReference>
<dbReference type="EMBL" id="WRXN01000005">
    <property type="protein sequence ID" value="MVT09328.1"/>
    <property type="molecule type" value="Genomic_DNA"/>
</dbReference>
<accession>A0A7K1U4P5</accession>
<evidence type="ECO:0000256" key="3">
    <source>
        <dbReference type="ARBA" id="ARBA00022692"/>
    </source>
</evidence>
<evidence type="ECO:0000259" key="7">
    <source>
        <dbReference type="Pfam" id="PF02687"/>
    </source>
</evidence>
<dbReference type="InterPro" id="IPR025857">
    <property type="entry name" value="MacB_PCD"/>
</dbReference>
<comment type="subcellular location">
    <subcellularLocation>
        <location evidence="1">Cell membrane</location>
        <topology evidence="1">Multi-pass membrane protein</topology>
    </subcellularLocation>
</comment>
<feature type="transmembrane region" description="Helical" evidence="6">
    <location>
        <begin position="745"/>
        <end position="764"/>
    </location>
</feature>
<keyword evidence="3 6" id="KW-0812">Transmembrane</keyword>
<dbReference type="PANTHER" id="PTHR30572">
    <property type="entry name" value="MEMBRANE COMPONENT OF TRANSPORTER-RELATED"/>
    <property type="match status" value="1"/>
</dbReference>
<evidence type="ECO:0000256" key="1">
    <source>
        <dbReference type="ARBA" id="ARBA00004651"/>
    </source>
</evidence>
<keyword evidence="4 6" id="KW-1133">Transmembrane helix</keyword>
<feature type="domain" description="MacB-like periplasmic core" evidence="8">
    <location>
        <begin position="24"/>
        <end position="246"/>
    </location>
</feature>
<reference evidence="9 10" key="1">
    <citation type="submission" date="2019-12" db="EMBL/GenBank/DDBJ databases">
        <title>Chitinophaga sp. strain ysch24 (GDMCC 1.1355), whole genome shotgun sequence.</title>
        <authorList>
            <person name="Zhang X."/>
        </authorList>
    </citation>
    <scope>NUCLEOTIDE SEQUENCE [LARGE SCALE GENOMIC DNA]</scope>
    <source>
        <strain evidence="10">ysch24</strain>
    </source>
</reference>
<evidence type="ECO:0000313" key="10">
    <source>
        <dbReference type="Proteomes" id="UP000461730"/>
    </source>
</evidence>
<feature type="transmembrane region" description="Helical" evidence="6">
    <location>
        <begin position="443"/>
        <end position="466"/>
    </location>
</feature>
<name>A0A7K1U4P5_9BACT</name>
<dbReference type="GO" id="GO:0022857">
    <property type="term" value="F:transmembrane transporter activity"/>
    <property type="evidence" value="ECO:0007669"/>
    <property type="project" value="TreeGrafter"/>
</dbReference>
<keyword evidence="5 6" id="KW-0472">Membrane</keyword>
<feature type="domain" description="ABC3 transporter permease C-terminal" evidence="7">
    <location>
        <begin position="310"/>
        <end position="424"/>
    </location>
</feature>
<dbReference type="Proteomes" id="UP000461730">
    <property type="component" value="Unassembled WGS sequence"/>
</dbReference>
<organism evidence="9 10">
    <name type="scientific">Chitinophaga tropicalis</name>
    <dbReference type="NCBI Taxonomy" id="2683588"/>
    <lineage>
        <taxon>Bacteria</taxon>
        <taxon>Pseudomonadati</taxon>
        <taxon>Bacteroidota</taxon>
        <taxon>Chitinophagia</taxon>
        <taxon>Chitinophagales</taxon>
        <taxon>Chitinophagaceae</taxon>
        <taxon>Chitinophaga</taxon>
    </lineage>
</organism>
<feature type="transmembrane region" description="Helical" evidence="6">
    <location>
        <begin position="776"/>
        <end position="797"/>
    </location>
</feature>
<protein>
    <submittedName>
        <fullName evidence="9">FtsX-like permease family protein</fullName>
    </submittedName>
</protein>
<evidence type="ECO:0000313" key="9">
    <source>
        <dbReference type="EMBL" id="MVT09328.1"/>
    </source>
</evidence>
<evidence type="ECO:0000259" key="8">
    <source>
        <dbReference type="Pfam" id="PF12704"/>
    </source>
</evidence>
<dbReference type="AlphaFoldDB" id="A0A7K1U4P5"/>
<feature type="transmembrane region" description="Helical" evidence="6">
    <location>
        <begin position="393"/>
        <end position="422"/>
    </location>
</feature>
<feature type="domain" description="ABC3 transporter permease C-terminal" evidence="7">
    <location>
        <begin position="696"/>
        <end position="808"/>
    </location>
</feature>
<dbReference type="InterPro" id="IPR003838">
    <property type="entry name" value="ABC3_permease_C"/>
</dbReference>
<dbReference type="PROSITE" id="PS51257">
    <property type="entry name" value="PROKAR_LIPOPROTEIN"/>
    <property type="match status" value="1"/>
</dbReference>
<feature type="transmembrane region" description="Helical" evidence="6">
    <location>
        <begin position="361"/>
        <end position="381"/>
    </location>
</feature>
<dbReference type="RefSeq" id="WP_157306756.1">
    <property type="nucleotide sequence ID" value="NZ_WRXN01000005.1"/>
</dbReference>
<evidence type="ECO:0000256" key="6">
    <source>
        <dbReference type="SAM" id="Phobius"/>
    </source>
</evidence>
<keyword evidence="2" id="KW-1003">Cell membrane</keyword>
<dbReference type="Pfam" id="PF02687">
    <property type="entry name" value="FtsX"/>
    <property type="match status" value="2"/>
</dbReference>
<feature type="domain" description="MacB-like periplasmic core" evidence="8">
    <location>
        <begin position="453"/>
        <end position="660"/>
    </location>
</feature>
<sequence length="816" mass="91518">MFKSYFRIAIRQLLKQKMYTTVKVGGFALSIAACLLIALYIRHEVSYDSYYPQADRLYRLVGELTDNGISHKDLSMFPPMKKALEDDCPEVELAARVLRNRLFTGAGSNQMRLADNAENTYEDGFAFADPELLELFSIPMIYGDRQHALDGPNTIVISKRKADKYFPGQDPVGKVLILNDDLSKPYRIGGVMADFPSNSHLDYDFLISLKGVELWKGEQNSWGSSNYEIYVKLREGSDPEKFSKTMSDIILNKYFIPEMRQAGNKMVEKIGTTLQLRIYAQPVKDIHLKSIGFEDSRQYGDIRLVWLFGAIALFILIIACINFINLSTARSANRAKEVGLKKAIGSYRSDLVKQFLAESLLYSYLSFAIGICLAWLLLPFFNTLADKSLSFPWTAWWLAPVLITAAFVIGIVAGIYPAFYLSSFKPIAVLKGRVSSGVKNSNLRSALVVFQFTASIILIIGTFVIYRQMQYILNKELGYGKDQVLIVQGANQLGREVNTFKEELLKLRQVKNVSISDFLPVTGTKRNGNPIWKEGKTKEDVDVQSQFWTVDADYIKTLGMQIVAGRDFSKDIRTDSQGIVINQLLAAKLFPGGEDPVGKRITNGGSTYTVLGIVKNFYFETMRLNIEPLCMTLGYSPTMIAVKLNGDGKDMQQTIAAVTKVWKDMAPHQPFRYTFLDERFANMYADVERTGNIFTSFAILAIIIACLGLFALSAFMAEQRSKEISIRKVLGASVTQVTTLISKDFVKLVLISVLLASPIAWYAMKQWLQDFAYQVSISWWIFLVTGGIVIVIALITISFQSVKAAIANPVDSLKSE</sequence>
<dbReference type="PANTHER" id="PTHR30572:SF18">
    <property type="entry name" value="ABC-TYPE MACROLIDE FAMILY EXPORT SYSTEM PERMEASE COMPONENT 2"/>
    <property type="match status" value="1"/>
</dbReference>
<proteinExistence type="predicted"/>
<dbReference type="InterPro" id="IPR050250">
    <property type="entry name" value="Macrolide_Exporter_MacB"/>
</dbReference>
<gene>
    <name evidence="9" type="ORF">GO493_13745</name>
</gene>
<keyword evidence="10" id="KW-1185">Reference proteome</keyword>
<feature type="transmembrane region" description="Helical" evidence="6">
    <location>
        <begin position="21"/>
        <end position="41"/>
    </location>
</feature>
<evidence type="ECO:0000256" key="4">
    <source>
        <dbReference type="ARBA" id="ARBA00022989"/>
    </source>
</evidence>
<evidence type="ECO:0000256" key="5">
    <source>
        <dbReference type="ARBA" id="ARBA00023136"/>
    </source>
</evidence>
<dbReference type="GO" id="GO:0005886">
    <property type="term" value="C:plasma membrane"/>
    <property type="evidence" value="ECO:0007669"/>
    <property type="project" value="UniProtKB-SubCell"/>
</dbReference>
<feature type="transmembrane region" description="Helical" evidence="6">
    <location>
        <begin position="693"/>
        <end position="717"/>
    </location>
</feature>
<feature type="transmembrane region" description="Helical" evidence="6">
    <location>
        <begin position="304"/>
        <end position="326"/>
    </location>
</feature>
<evidence type="ECO:0000256" key="2">
    <source>
        <dbReference type="ARBA" id="ARBA00022475"/>
    </source>
</evidence>